<comment type="subcellular location">
    <subcellularLocation>
        <location evidence="1">Membrane</location>
        <topology evidence="1">Multi-pass membrane protein</topology>
    </subcellularLocation>
</comment>
<proteinExistence type="predicted"/>
<dbReference type="InterPro" id="IPR006153">
    <property type="entry name" value="Cation/H_exchanger_TM"/>
</dbReference>
<feature type="transmembrane region" description="Helical" evidence="5">
    <location>
        <begin position="358"/>
        <end position="379"/>
    </location>
</feature>
<reference evidence="7" key="1">
    <citation type="submission" date="2023-07" db="EMBL/GenBank/DDBJ databases">
        <title>Genomic Encyclopedia of Type Strains, Phase IV (KMG-IV): sequencing the most valuable type-strain genomes for metagenomic binning, comparative biology and taxonomic classification.</title>
        <authorList>
            <person name="Goeker M."/>
        </authorList>
    </citation>
    <scope>NUCLEOTIDE SEQUENCE</scope>
    <source>
        <strain evidence="7">DSM 24202</strain>
    </source>
</reference>
<accession>A0AAE3VJK9</accession>
<gene>
    <name evidence="7" type="ORF">J3R75_004044</name>
</gene>
<feature type="transmembrane region" description="Helical" evidence="5">
    <location>
        <begin position="293"/>
        <end position="317"/>
    </location>
</feature>
<evidence type="ECO:0000256" key="2">
    <source>
        <dbReference type="ARBA" id="ARBA00022692"/>
    </source>
</evidence>
<evidence type="ECO:0000259" key="6">
    <source>
        <dbReference type="Pfam" id="PF00999"/>
    </source>
</evidence>
<protein>
    <submittedName>
        <fullName evidence="7">NhaP-type Na+/H+ or K+/H+ antiporter</fullName>
    </submittedName>
</protein>
<dbReference type="Gene3D" id="1.20.1530.20">
    <property type="match status" value="1"/>
</dbReference>
<feature type="domain" description="Cation/H+ exchanger transmembrane" evidence="6">
    <location>
        <begin position="9"/>
        <end position="374"/>
    </location>
</feature>
<dbReference type="Proteomes" id="UP001238163">
    <property type="component" value="Unassembled WGS sequence"/>
</dbReference>
<dbReference type="EMBL" id="JAUSVL010000001">
    <property type="protein sequence ID" value="MDQ0291937.1"/>
    <property type="molecule type" value="Genomic_DNA"/>
</dbReference>
<feature type="transmembrane region" description="Helical" evidence="5">
    <location>
        <begin position="109"/>
        <end position="130"/>
    </location>
</feature>
<name>A0AAE3VJK9_9BACT</name>
<dbReference type="RefSeq" id="WP_307265419.1">
    <property type="nucleotide sequence ID" value="NZ_JAUSVL010000001.1"/>
</dbReference>
<comment type="caution">
    <text evidence="7">The sequence shown here is derived from an EMBL/GenBank/DDBJ whole genome shotgun (WGS) entry which is preliminary data.</text>
</comment>
<dbReference type="InterPro" id="IPR051843">
    <property type="entry name" value="CPA1_transporter"/>
</dbReference>
<dbReference type="AlphaFoldDB" id="A0AAE3VJK9"/>
<feature type="transmembrane region" description="Helical" evidence="5">
    <location>
        <begin position="84"/>
        <end position="103"/>
    </location>
</feature>
<dbReference type="GO" id="GO:0016020">
    <property type="term" value="C:membrane"/>
    <property type="evidence" value="ECO:0007669"/>
    <property type="project" value="UniProtKB-SubCell"/>
</dbReference>
<feature type="transmembrane region" description="Helical" evidence="5">
    <location>
        <begin position="26"/>
        <end position="45"/>
    </location>
</feature>
<sequence length="395" mass="41399">MLLSLALVLMLGIIAAQLCERLRLPGLLGMLLVGMALGPHALGLLDEKLMAIAPDLRQLALVVILTRVGLSLQLTELRRVGRPAFLMCWLPALFEIAGIVWLAPLLLGVSILEAAILGAVVAAVSPAVIVPRMLSLMDRGYGGRKSIPQLLVAGASVDDIFVIVLFSSFVAMASGAGVTLGSVVRIPLAVASGIAGGIVLGLALAALFRRLELRDSLKVLILLSIAFFCMAFEQRGVAPFSALLAIICMGLTLLRREPAVARRLAVKFSKVWVAAEILLFVLVGAAVDIRYALAAGLLIVLLVVLALVFRMAGVWCSLLGTPLAAPERFFCMVSYIPKATVQAAIGAVPLGMGLSCGPLVLAVAVVAILLTAPLGALAVDLSYRACLAQDHVPKE</sequence>
<evidence type="ECO:0000256" key="1">
    <source>
        <dbReference type="ARBA" id="ARBA00004141"/>
    </source>
</evidence>
<keyword evidence="4 5" id="KW-0472">Membrane</keyword>
<organism evidence="7 8">
    <name type="scientific">Oligosphaera ethanolica</name>
    <dbReference type="NCBI Taxonomy" id="760260"/>
    <lineage>
        <taxon>Bacteria</taxon>
        <taxon>Pseudomonadati</taxon>
        <taxon>Lentisphaerota</taxon>
        <taxon>Oligosphaeria</taxon>
        <taxon>Oligosphaerales</taxon>
        <taxon>Oligosphaeraceae</taxon>
        <taxon>Oligosphaera</taxon>
    </lineage>
</organism>
<evidence type="ECO:0000313" key="7">
    <source>
        <dbReference type="EMBL" id="MDQ0291937.1"/>
    </source>
</evidence>
<feature type="transmembrane region" description="Helical" evidence="5">
    <location>
        <begin position="186"/>
        <end position="208"/>
    </location>
</feature>
<dbReference type="Pfam" id="PF00999">
    <property type="entry name" value="Na_H_Exchanger"/>
    <property type="match status" value="1"/>
</dbReference>
<evidence type="ECO:0000313" key="8">
    <source>
        <dbReference type="Proteomes" id="UP001238163"/>
    </source>
</evidence>
<evidence type="ECO:0000256" key="5">
    <source>
        <dbReference type="SAM" id="Phobius"/>
    </source>
</evidence>
<dbReference type="PANTHER" id="PTHR31102:SF1">
    <property type="entry name" value="CATION_H+ EXCHANGER DOMAIN-CONTAINING PROTEIN"/>
    <property type="match status" value="1"/>
</dbReference>
<evidence type="ECO:0000256" key="3">
    <source>
        <dbReference type="ARBA" id="ARBA00022989"/>
    </source>
</evidence>
<dbReference type="InterPro" id="IPR038770">
    <property type="entry name" value="Na+/solute_symporter_sf"/>
</dbReference>
<feature type="transmembrane region" description="Helical" evidence="5">
    <location>
        <begin position="150"/>
        <end position="174"/>
    </location>
</feature>
<feature type="transmembrane region" description="Helical" evidence="5">
    <location>
        <begin position="238"/>
        <end position="256"/>
    </location>
</feature>
<dbReference type="PANTHER" id="PTHR31102">
    <property type="match status" value="1"/>
</dbReference>
<feature type="transmembrane region" description="Helical" evidence="5">
    <location>
        <begin position="268"/>
        <end position="287"/>
    </location>
</feature>
<evidence type="ECO:0000256" key="4">
    <source>
        <dbReference type="ARBA" id="ARBA00023136"/>
    </source>
</evidence>
<dbReference type="GO" id="GO:0015297">
    <property type="term" value="F:antiporter activity"/>
    <property type="evidence" value="ECO:0007669"/>
    <property type="project" value="InterPro"/>
</dbReference>
<keyword evidence="8" id="KW-1185">Reference proteome</keyword>
<dbReference type="GO" id="GO:1902600">
    <property type="term" value="P:proton transmembrane transport"/>
    <property type="evidence" value="ECO:0007669"/>
    <property type="project" value="InterPro"/>
</dbReference>
<keyword evidence="2 5" id="KW-0812">Transmembrane</keyword>
<keyword evidence="3 5" id="KW-1133">Transmembrane helix</keyword>